<dbReference type="OrthoDB" id="9803333at2"/>
<comment type="caution">
    <text evidence="4">The sequence shown here is derived from an EMBL/GenBank/DDBJ whole genome shotgun (WGS) entry which is preliminary data.</text>
</comment>
<dbReference type="SMART" id="SM00822">
    <property type="entry name" value="PKS_KR"/>
    <property type="match status" value="1"/>
</dbReference>
<dbReference type="Proteomes" id="UP000034076">
    <property type="component" value="Unassembled WGS sequence"/>
</dbReference>
<protein>
    <submittedName>
        <fullName evidence="4">3-oxoacyl-[acyl-carrier protein] reductase</fullName>
        <ecNumber evidence="4">1.1.1.100</ecNumber>
    </submittedName>
</protein>
<dbReference type="CDD" id="cd05233">
    <property type="entry name" value="SDR_c"/>
    <property type="match status" value="1"/>
</dbReference>
<dbReference type="InterPro" id="IPR020904">
    <property type="entry name" value="Sc_DH/Rdtase_CS"/>
</dbReference>
<proteinExistence type="inferred from homology"/>
<dbReference type="PROSITE" id="PS00061">
    <property type="entry name" value="ADH_SHORT"/>
    <property type="match status" value="1"/>
</dbReference>
<dbReference type="PANTHER" id="PTHR43477:SF1">
    <property type="entry name" value="DIHYDROANTICAPSIN 7-DEHYDROGENASE"/>
    <property type="match status" value="1"/>
</dbReference>
<feature type="domain" description="Ketoreductase" evidence="3">
    <location>
        <begin position="3"/>
        <end position="170"/>
    </location>
</feature>
<dbReference type="InterPro" id="IPR057326">
    <property type="entry name" value="KR_dom"/>
</dbReference>
<sequence>MSRNVVVTGGSQGIGRKIAEAFLAEGDRVVITSRREEPAQKFLSEASTDRLFYLNCDCATEEGAKALYEFTKKSVGVCDVLVNNAAIFIGGPIHKTSVADFDKQMGIDVRGVFLMCKAFLPDMLEKKSGNIINIASLAALNGAYNMAVYAMAKAAIGSMTKSMAIDYGRDGIRVNGICPSATRTEMFVSGNTQEVFDLFDANNPMGRIGKPEEIADAAVFLASDKASYITGQLLSVDGGLSSWNGEPKQSDGR</sequence>
<evidence type="ECO:0000259" key="3">
    <source>
        <dbReference type="SMART" id="SM00822"/>
    </source>
</evidence>
<dbReference type="EC" id="1.1.1.100" evidence="4"/>
<dbReference type="EMBL" id="LAYJ01000088">
    <property type="protein sequence ID" value="KKI51000.1"/>
    <property type="molecule type" value="Genomic_DNA"/>
</dbReference>
<dbReference type="PANTHER" id="PTHR43477">
    <property type="entry name" value="DIHYDROANTICAPSIN 7-DEHYDROGENASE"/>
    <property type="match status" value="1"/>
</dbReference>
<dbReference type="AlphaFoldDB" id="A0A0M2NL93"/>
<dbReference type="GO" id="GO:0004316">
    <property type="term" value="F:3-oxoacyl-[acyl-carrier-protein] reductase (NADPH) activity"/>
    <property type="evidence" value="ECO:0007669"/>
    <property type="project" value="UniProtKB-EC"/>
</dbReference>
<dbReference type="InterPro" id="IPR051122">
    <property type="entry name" value="SDR_DHRS6-like"/>
</dbReference>
<dbReference type="FunFam" id="3.40.50.720:FF:000084">
    <property type="entry name" value="Short-chain dehydrogenase reductase"/>
    <property type="match status" value="1"/>
</dbReference>
<comment type="similarity">
    <text evidence="1">Belongs to the short-chain dehydrogenases/reductases (SDR) family.</text>
</comment>
<keyword evidence="5" id="KW-1185">Reference proteome</keyword>
<name>A0A0M2NL93_9FIRM</name>
<dbReference type="InterPro" id="IPR002347">
    <property type="entry name" value="SDR_fam"/>
</dbReference>
<keyword evidence="2 4" id="KW-0560">Oxidoreductase</keyword>
<reference evidence="4 5" key="1">
    <citation type="submission" date="2015-04" db="EMBL/GenBank/DDBJ databases">
        <title>Draft genome sequence of bacteremic isolate Catabacter hongkongensis type strain HKU16T.</title>
        <authorList>
            <person name="Lau S.K."/>
            <person name="Teng J.L."/>
            <person name="Huang Y."/>
            <person name="Curreem S.O."/>
            <person name="Tsui S.K."/>
            <person name="Woo P.C."/>
        </authorList>
    </citation>
    <scope>NUCLEOTIDE SEQUENCE [LARGE SCALE GENOMIC DNA]</scope>
    <source>
        <strain evidence="4 5">HKU16</strain>
    </source>
</reference>
<gene>
    <name evidence="4" type="ORF">CHK_1387</name>
</gene>
<organism evidence="4 5">
    <name type="scientific">Christensenella hongkongensis</name>
    <dbReference type="NCBI Taxonomy" id="270498"/>
    <lineage>
        <taxon>Bacteria</taxon>
        <taxon>Bacillati</taxon>
        <taxon>Bacillota</taxon>
        <taxon>Clostridia</taxon>
        <taxon>Christensenellales</taxon>
        <taxon>Christensenellaceae</taxon>
        <taxon>Christensenella</taxon>
    </lineage>
</organism>
<dbReference type="PATRIC" id="fig|270498.16.peg.827"/>
<evidence type="ECO:0000313" key="5">
    <source>
        <dbReference type="Proteomes" id="UP000034076"/>
    </source>
</evidence>
<dbReference type="PRINTS" id="PR00080">
    <property type="entry name" value="SDRFAMILY"/>
</dbReference>
<evidence type="ECO:0000256" key="2">
    <source>
        <dbReference type="ARBA" id="ARBA00023002"/>
    </source>
</evidence>
<dbReference type="RefSeq" id="WP_046443270.1">
    <property type="nucleotide sequence ID" value="NZ_CAUERS010000084.1"/>
</dbReference>
<dbReference type="NCBIfam" id="NF005559">
    <property type="entry name" value="PRK07231.1"/>
    <property type="match status" value="1"/>
</dbReference>
<dbReference type="STRING" id="270498.CHK_1387"/>
<dbReference type="Pfam" id="PF13561">
    <property type="entry name" value="adh_short_C2"/>
    <property type="match status" value="1"/>
</dbReference>
<dbReference type="InterPro" id="IPR036291">
    <property type="entry name" value="NAD(P)-bd_dom_sf"/>
</dbReference>
<dbReference type="SUPFAM" id="SSF51735">
    <property type="entry name" value="NAD(P)-binding Rossmann-fold domains"/>
    <property type="match status" value="1"/>
</dbReference>
<evidence type="ECO:0000256" key="1">
    <source>
        <dbReference type="ARBA" id="ARBA00006484"/>
    </source>
</evidence>
<accession>A0A0M2NL93</accession>
<dbReference type="PRINTS" id="PR00081">
    <property type="entry name" value="GDHRDH"/>
</dbReference>
<evidence type="ECO:0000313" key="4">
    <source>
        <dbReference type="EMBL" id="KKI51000.1"/>
    </source>
</evidence>
<dbReference type="Gene3D" id="3.40.50.720">
    <property type="entry name" value="NAD(P)-binding Rossmann-like Domain"/>
    <property type="match status" value="1"/>
</dbReference>
<dbReference type="GO" id="GO:0008206">
    <property type="term" value="P:bile acid metabolic process"/>
    <property type="evidence" value="ECO:0007669"/>
    <property type="project" value="UniProtKB-ARBA"/>
</dbReference>